<accession>A0A448YXE7</accession>
<reference evidence="2 3" key="1">
    <citation type="submission" date="2019-01" db="EMBL/GenBank/DDBJ databases">
        <authorList>
            <person name="Ferrante I. M."/>
        </authorList>
    </citation>
    <scope>NUCLEOTIDE SEQUENCE [LARGE SCALE GENOMIC DNA]</scope>
    <source>
        <strain evidence="2 3">B856</strain>
    </source>
</reference>
<feature type="compositionally biased region" description="Basic and acidic residues" evidence="1">
    <location>
        <begin position="11"/>
        <end position="26"/>
    </location>
</feature>
<proteinExistence type="predicted"/>
<sequence length="91" mass="9905">MGNNATAPIDAPDRGRAIRMAGKEGTDGEPTDPHPPVKPSRRFWKTDSSCDAFPLPGCATGSSAHRCWRKALCRLQLEPSIEPSIPVFFLD</sequence>
<evidence type="ECO:0000256" key="1">
    <source>
        <dbReference type="SAM" id="MobiDB-lite"/>
    </source>
</evidence>
<gene>
    <name evidence="2" type="ORF">PSNMU_V1.4_AUG-EV-PASAV3_0011920</name>
</gene>
<dbReference type="EMBL" id="CAACVS010000030">
    <property type="protein sequence ID" value="VEU34482.1"/>
    <property type="molecule type" value="Genomic_DNA"/>
</dbReference>
<evidence type="ECO:0000313" key="2">
    <source>
        <dbReference type="EMBL" id="VEU34482.1"/>
    </source>
</evidence>
<feature type="region of interest" description="Disordered" evidence="1">
    <location>
        <begin position="1"/>
        <end position="40"/>
    </location>
</feature>
<organism evidence="2 3">
    <name type="scientific">Pseudo-nitzschia multistriata</name>
    <dbReference type="NCBI Taxonomy" id="183589"/>
    <lineage>
        <taxon>Eukaryota</taxon>
        <taxon>Sar</taxon>
        <taxon>Stramenopiles</taxon>
        <taxon>Ochrophyta</taxon>
        <taxon>Bacillariophyta</taxon>
        <taxon>Bacillariophyceae</taxon>
        <taxon>Bacillariophycidae</taxon>
        <taxon>Bacillariales</taxon>
        <taxon>Bacillariaceae</taxon>
        <taxon>Pseudo-nitzschia</taxon>
    </lineage>
</organism>
<dbReference type="Proteomes" id="UP000291116">
    <property type="component" value="Unassembled WGS sequence"/>
</dbReference>
<protein>
    <submittedName>
        <fullName evidence="2">Uncharacterized protein</fullName>
    </submittedName>
</protein>
<evidence type="ECO:0000313" key="3">
    <source>
        <dbReference type="Proteomes" id="UP000291116"/>
    </source>
</evidence>
<name>A0A448YXE7_9STRA</name>
<dbReference type="AlphaFoldDB" id="A0A448YXE7"/>
<keyword evidence="3" id="KW-1185">Reference proteome</keyword>